<sequence length="150" mass="17537">MTQRYRAARLLWARRHLIWRRADWNQVLFTDESRFTVSHADGRLRVYRHTNERFAYCCIVEKNRFGGGSGNSIAQRYVTDVLNAYALPFIRQHGPGVTLMHDNVRPHVARVTTQFLQQSNVNIMPWPAVSPDLNPTEHIWDQLSTNYPSD</sequence>
<organism evidence="2 3">
    <name type="scientific">Mya arenaria</name>
    <name type="common">Soft-shell clam</name>
    <dbReference type="NCBI Taxonomy" id="6604"/>
    <lineage>
        <taxon>Eukaryota</taxon>
        <taxon>Metazoa</taxon>
        <taxon>Spiralia</taxon>
        <taxon>Lophotrochozoa</taxon>
        <taxon>Mollusca</taxon>
        <taxon>Bivalvia</taxon>
        <taxon>Autobranchia</taxon>
        <taxon>Heteroconchia</taxon>
        <taxon>Euheterodonta</taxon>
        <taxon>Imparidentia</taxon>
        <taxon>Neoheterodontei</taxon>
        <taxon>Myida</taxon>
        <taxon>Myoidea</taxon>
        <taxon>Myidae</taxon>
        <taxon>Mya</taxon>
    </lineage>
</organism>
<dbReference type="InterPro" id="IPR036397">
    <property type="entry name" value="RNaseH_sf"/>
</dbReference>
<dbReference type="EMBL" id="CP111028">
    <property type="protein sequence ID" value="WAR30417.1"/>
    <property type="molecule type" value="Genomic_DNA"/>
</dbReference>
<reference evidence="2" key="1">
    <citation type="submission" date="2022-11" db="EMBL/GenBank/DDBJ databases">
        <title>Centuries of genome instability and evolution in soft-shell clam transmissible cancer (bioRxiv).</title>
        <authorList>
            <person name="Hart S.F.M."/>
            <person name="Yonemitsu M.A."/>
            <person name="Giersch R.M."/>
            <person name="Beal B.F."/>
            <person name="Arriagada G."/>
            <person name="Davis B.W."/>
            <person name="Ostrander E.A."/>
            <person name="Goff S.P."/>
            <person name="Metzger M.J."/>
        </authorList>
    </citation>
    <scope>NUCLEOTIDE SEQUENCE</scope>
    <source>
        <strain evidence="2">MELC-2E11</strain>
        <tissue evidence="2">Siphon/mantle</tissue>
    </source>
</reference>
<evidence type="ECO:0000313" key="2">
    <source>
        <dbReference type="EMBL" id="WAR30417.1"/>
    </source>
</evidence>
<accession>A0ABY7GAR9</accession>
<evidence type="ECO:0000313" key="3">
    <source>
        <dbReference type="Proteomes" id="UP001164746"/>
    </source>
</evidence>
<feature type="domain" description="Tc1-like transposase DDE" evidence="1">
    <location>
        <begin position="79"/>
        <end position="146"/>
    </location>
</feature>
<keyword evidence="3" id="KW-1185">Reference proteome</keyword>
<gene>
    <name evidence="2" type="ORF">MAR_032959</name>
</gene>
<dbReference type="Gene3D" id="3.30.420.10">
    <property type="entry name" value="Ribonuclease H-like superfamily/Ribonuclease H"/>
    <property type="match status" value="1"/>
</dbReference>
<name>A0ABY7GAR9_MYAAR</name>
<dbReference type="InterPro" id="IPR038717">
    <property type="entry name" value="Tc1-like_DDE_dom"/>
</dbReference>
<dbReference type="Pfam" id="PF13358">
    <property type="entry name" value="DDE_3"/>
    <property type="match status" value="1"/>
</dbReference>
<proteinExistence type="predicted"/>
<protein>
    <submittedName>
        <fullName evidence="2">TCB2-like protein</fullName>
    </submittedName>
</protein>
<dbReference type="Proteomes" id="UP001164746">
    <property type="component" value="Chromosome 17"/>
</dbReference>
<evidence type="ECO:0000259" key="1">
    <source>
        <dbReference type="Pfam" id="PF13358"/>
    </source>
</evidence>